<dbReference type="PANTHER" id="PTHR47633">
    <property type="entry name" value="IMMUNOGLOBULIN"/>
    <property type="match status" value="1"/>
</dbReference>
<sequence length="313" mass="35444">MFGEISDEGKDFMKKLRLKNRNSRMTVHDALNHPWLREDHLEFDSRIPSNRYDNIRQCIHRREAASRFILRPRNVHVLEGNNAEFDCRIIAVSPPVVSWYHDNIEIRQSTKHLKKYDRNNYKLEIKRYTPDDNGEYIVRASNGYGEKEYAVFLTVECNNNITNNVSLNSSDVNVLASAIMMAMKMNDRNQSKENKSTAEDIASAVITALSALPTTSVSNSKQTLPTTMINSKLLHASSTMMSVHNSIISLPLSPIHYQSSVKHRMEHKITNGPMKSPQQTQNYAKASALAVAKNDSSKALPSTSIAKRTPVLE</sequence>
<dbReference type="Gene3D" id="2.60.40.10">
    <property type="entry name" value="Immunoglobulins"/>
    <property type="match status" value="1"/>
</dbReference>
<evidence type="ECO:0000313" key="4">
    <source>
        <dbReference type="EMBL" id="CAF3599582.1"/>
    </source>
</evidence>
<dbReference type="Gene3D" id="1.10.510.10">
    <property type="entry name" value="Transferase(Phosphotransferase) domain 1"/>
    <property type="match status" value="1"/>
</dbReference>
<evidence type="ECO:0000313" key="5">
    <source>
        <dbReference type="Proteomes" id="UP000663868"/>
    </source>
</evidence>
<dbReference type="PROSITE" id="PS50835">
    <property type="entry name" value="IG_LIKE"/>
    <property type="match status" value="1"/>
</dbReference>
<comment type="caution">
    <text evidence="4">The sequence shown here is derived from an EMBL/GenBank/DDBJ whole genome shotgun (WGS) entry which is preliminary data.</text>
</comment>
<protein>
    <recommendedName>
        <fullName evidence="3">Ig-like domain-containing protein</fullName>
    </recommendedName>
</protein>
<dbReference type="SMART" id="SM00408">
    <property type="entry name" value="IGc2"/>
    <property type="match status" value="1"/>
</dbReference>
<dbReference type="InterPro" id="IPR013783">
    <property type="entry name" value="Ig-like_fold"/>
</dbReference>
<dbReference type="EMBL" id="CAJOBB010000181">
    <property type="protein sequence ID" value="CAF3599582.1"/>
    <property type="molecule type" value="Genomic_DNA"/>
</dbReference>
<dbReference type="InterPro" id="IPR036179">
    <property type="entry name" value="Ig-like_dom_sf"/>
</dbReference>
<dbReference type="SUPFAM" id="SSF48726">
    <property type="entry name" value="Immunoglobulin"/>
    <property type="match status" value="1"/>
</dbReference>
<accession>A0A818N312</accession>
<dbReference type="InterPro" id="IPR011009">
    <property type="entry name" value="Kinase-like_dom_sf"/>
</dbReference>
<feature type="region of interest" description="Disordered" evidence="2">
    <location>
        <begin position="270"/>
        <end position="289"/>
    </location>
</feature>
<feature type="domain" description="Ig-like" evidence="3">
    <location>
        <begin position="66"/>
        <end position="154"/>
    </location>
</feature>
<proteinExistence type="predicted"/>
<evidence type="ECO:0000256" key="1">
    <source>
        <dbReference type="ARBA" id="ARBA00023319"/>
    </source>
</evidence>
<organism evidence="4 5">
    <name type="scientific">Adineta steineri</name>
    <dbReference type="NCBI Taxonomy" id="433720"/>
    <lineage>
        <taxon>Eukaryota</taxon>
        <taxon>Metazoa</taxon>
        <taxon>Spiralia</taxon>
        <taxon>Gnathifera</taxon>
        <taxon>Rotifera</taxon>
        <taxon>Eurotatoria</taxon>
        <taxon>Bdelloidea</taxon>
        <taxon>Adinetida</taxon>
        <taxon>Adinetidae</taxon>
        <taxon>Adineta</taxon>
    </lineage>
</organism>
<reference evidence="4" key="1">
    <citation type="submission" date="2021-02" db="EMBL/GenBank/DDBJ databases">
        <authorList>
            <person name="Nowell W R."/>
        </authorList>
    </citation>
    <scope>NUCLEOTIDE SEQUENCE</scope>
</reference>
<evidence type="ECO:0000256" key="2">
    <source>
        <dbReference type="SAM" id="MobiDB-lite"/>
    </source>
</evidence>
<dbReference type="Proteomes" id="UP000663868">
    <property type="component" value="Unassembled WGS sequence"/>
</dbReference>
<feature type="region of interest" description="Disordered" evidence="2">
    <location>
        <begin position="294"/>
        <end position="313"/>
    </location>
</feature>
<keyword evidence="1" id="KW-0393">Immunoglobulin domain</keyword>
<dbReference type="SUPFAM" id="SSF56112">
    <property type="entry name" value="Protein kinase-like (PK-like)"/>
    <property type="match status" value="1"/>
</dbReference>
<dbReference type="InterPro" id="IPR013098">
    <property type="entry name" value="Ig_I-set"/>
</dbReference>
<dbReference type="SMART" id="SM00409">
    <property type="entry name" value="IG"/>
    <property type="match status" value="1"/>
</dbReference>
<name>A0A818N312_9BILA</name>
<gene>
    <name evidence="4" type="ORF">KXQ929_LOCUS5059</name>
</gene>
<feature type="compositionally biased region" description="Polar residues" evidence="2">
    <location>
        <begin position="297"/>
        <end position="306"/>
    </location>
</feature>
<evidence type="ECO:0000259" key="3">
    <source>
        <dbReference type="PROSITE" id="PS50835"/>
    </source>
</evidence>
<dbReference type="InterPro" id="IPR003598">
    <property type="entry name" value="Ig_sub2"/>
</dbReference>
<dbReference type="Pfam" id="PF07679">
    <property type="entry name" value="I-set"/>
    <property type="match status" value="1"/>
</dbReference>
<dbReference type="AlphaFoldDB" id="A0A818N312"/>
<dbReference type="InterPro" id="IPR007110">
    <property type="entry name" value="Ig-like_dom"/>
</dbReference>
<dbReference type="FunFam" id="2.60.40.10:FF:000107">
    <property type="entry name" value="Myosin, light chain kinase a"/>
    <property type="match status" value="1"/>
</dbReference>
<dbReference type="InterPro" id="IPR003599">
    <property type="entry name" value="Ig_sub"/>
</dbReference>